<dbReference type="PROSITE" id="PS50926">
    <property type="entry name" value="TRAM"/>
    <property type="match status" value="1"/>
</dbReference>
<dbReference type="SFLD" id="SFLDS00029">
    <property type="entry name" value="Radical_SAM"/>
    <property type="match status" value="1"/>
</dbReference>
<protein>
    <recommendedName>
        <fullName evidence="3">tRNA (N(6)-L-threonylcarbamoyladenosine(37)-C(2))-methylthiotransferase</fullName>
        <ecNumber evidence="3">2.8.4.5</ecNumber>
    </recommendedName>
    <alternativeName>
        <fullName evidence="10">tRNA-t(6)A37 methylthiotransferase</fullName>
    </alternativeName>
</protein>
<reference evidence="15" key="2">
    <citation type="journal article" date="2021" name="PeerJ">
        <title>Extensive microbial diversity within the chicken gut microbiome revealed by metagenomics and culture.</title>
        <authorList>
            <person name="Gilroy R."/>
            <person name="Ravi A."/>
            <person name="Getino M."/>
            <person name="Pursley I."/>
            <person name="Horton D.L."/>
            <person name="Alikhan N.F."/>
            <person name="Baker D."/>
            <person name="Gharbi K."/>
            <person name="Hall N."/>
            <person name="Watson M."/>
            <person name="Adriaenssens E.M."/>
            <person name="Foster-Nyarko E."/>
            <person name="Jarju S."/>
            <person name="Secka A."/>
            <person name="Antonio M."/>
            <person name="Oren A."/>
            <person name="Chaudhuri R.R."/>
            <person name="La Ragione R."/>
            <person name="Hildebrand F."/>
            <person name="Pallen M.J."/>
        </authorList>
    </citation>
    <scope>NUCLEOTIDE SEQUENCE</scope>
    <source>
        <strain evidence="15">B1-8020</strain>
    </source>
</reference>
<dbReference type="Pfam" id="PF00919">
    <property type="entry name" value="UPF0004"/>
    <property type="match status" value="1"/>
</dbReference>
<dbReference type="PROSITE" id="PS01278">
    <property type="entry name" value="MTTASE_RADICAL"/>
    <property type="match status" value="1"/>
</dbReference>
<dbReference type="PANTHER" id="PTHR11918:SF45">
    <property type="entry name" value="THREONYLCARBAMOYLADENOSINE TRNA METHYLTHIOTRANSFERASE"/>
    <property type="match status" value="1"/>
</dbReference>
<organism evidence="15 16">
    <name type="scientific">Candidatus Merdivivens pullicola</name>
    <dbReference type="NCBI Taxonomy" id="2840872"/>
    <lineage>
        <taxon>Bacteria</taxon>
        <taxon>Pseudomonadati</taxon>
        <taxon>Bacteroidota</taxon>
        <taxon>Bacteroidia</taxon>
        <taxon>Bacteroidales</taxon>
        <taxon>Muribaculaceae</taxon>
        <taxon>Muribaculaceae incertae sedis</taxon>
        <taxon>Candidatus Merdivivens</taxon>
    </lineage>
</organism>
<dbReference type="EMBL" id="JADIMA010000072">
    <property type="protein sequence ID" value="MBO8473436.1"/>
    <property type="molecule type" value="Genomic_DNA"/>
</dbReference>
<comment type="caution">
    <text evidence="15">The sequence shown here is derived from an EMBL/GenBank/DDBJ whole genome shotgun (WGS) entry which is preliminary data.</text>
</comment>
<evidence type="ECO:0000313" key="15">
    <source>
        <dbReference type="EMBL" id="MBO8473436.1"/>
    </source>
</evidence>
<reference evidence="15" key="1">
    <citation type="submission" date="2020-10" db="EMBL/GenBank/DDBJ databases">
        <authorList>
            <person name="Gilroy R."/>
        </authorList>
    </citation>
    <scope>NUCLEOTIDE SEQUENCE</scope>
    <source>
        <strain evidence="15">B1-8020</strain>
    </source>
</reference>
<dbReference type="InterPro" id="IPR002792">
    <property type="entry name" value="TRAM_dom"/>
</dbReference>
<evidence type="ECO:0000256" key="1">
    <source>
        <dbReference type="ARBA" id="ARBA00001966"/>
    </source>
</evidence>
<dbReference type="PROSITE" id="PS51918">
    <property type="entry name" value="RADICAL_SAM"/>
    <property type="match status" value="1"/>
</dbReference>
<evidence type="ECO:0000256" key="7">
    <source>
        <dbReference type="ARBA" id="ARBA00022723"/>
    </source>
</evidence>
<dbReference type="Proteomes" id="UP000823604">
    <property type="component" value="Unassembled WGS sequence"/>
</dbReference>
<feature type="domain" description="MTTase N-terminal" evidence="13">
    <location>
        <begin position="11"/>
        <end position="124"/>
    </location>
</feature>
<dbReference type="InterPro" id="IPR006638">
    <property type="entry name" value="Elp3/MiaA/NifB-like_rSAM"/>
</dbReference>
<keyword evidence="5" id="KW-0808">Transferase</keyword>
<sequence>MMMKMESLGKVNVSFVTLGCKLNYAETSSIERDFVKAGCTACGWREACDIYVVNTCAVTETSEKKCRSFIRKLHRISPSAWIVVTGCYAQLRKESITAIDGVKYVFDSKSKGRIAHTVLSDYVRETGARLSVPEEKEDFGGFFPAYSSGEERTRAFLKVQDGCDYHCTYCTVWIARGESRNAPVAKVVEEASAIAAAGVKEIVLTGVNTGDFGKTTGETFLSLLKALDAVEGIERYRISSIEPNLLGEETIDWIVSGTKFMPHFHIPLQSGSDRILKQMGRRYSRADFFRKLDYARNAFLRHGGIPVFFGIDVIAGFPGETEEDFMLTYSLLEEVRPAFLHVFPYSKRPGTIAAGLPGQIPAGVKDSRVERLIALSDRLHSDFIRENAGRKEQVLFESTDKAGKMYGYTRNYIRVEHPFDPDLIGKIVEVEI</sequence>
<dbReference type="InterPro" id="IPR023404">
    <property type="entry name" value="rSAM_horseshoe"/>
</dbReference>
<keyword evidence="4" id="KW-0004">4Fe-4S</keyword>
<evidence type="ECO:0000256" key="8">
    <source>
        <dbReference type="ARBA" id="ARBA00023004"/>
    </source>
</evidence>
<dbReference type="Gene3D" id="3.40.50.12160">
    <property type="entry name" value="Methylthiotransferase, N-terminal domain"/>
    <property type="match status" value="1"/>
</dbReference>
<dbReference type="InterPro" id="IPR013848">
    <property type="entry name" value="Methylthiotransferase_N"/>
</dbReference>
<dbReference type="GO" id="GO:0035598">
    <property type="term" value="F:tRNA (N(6)-L-threonylcarbamoyladenosine(37)-C(2))-methylthiotransferase activity"/>
    <property type="evidence" value="ECO:0007669"/>
    <property type="project" value="UniProtKB-EC"/>
</dbReference>
<evidence type="ECO:0000256" key="3">
    <source>
        <dbReference type="ARBA" id="ARBA00013273"/>
    </source>
</evidence>
<dbReference type="GO" id="GO:0046872">
    <property type="term" value="F:metal ion binding"/>
    <property type="evidence" value="ECO:0007669"/>
    <property type="project" value="UniProtKB-KW"/>
</dbReference>
<dbReference type="NCBIfam" id="TIGR01579">
    <property type="entry name" value="MiaB-like-C"/>
    <property type="match status" value="1"/>
</dbReference>
<comment type="catalytic activity">
    <reaction evidence="11">
        <text>N(6)-L-threonylcarbamoyladenosine(37) in tRNA + (sulfur carrier)-SH + AH2 + 2 S-adenosyl-L-methionine = 2-methylsulfanyl-N(6)-L-threonylcarbamoyladenosine(37) in tRNA + (sulfur carrier)-H + 5'-deoxyadenosine + L-methionine + A + S-adenosyl-L-homocysteine + 2 H(+)</text>
        <dbReference type="Rhea" id="RHEA:37075"/>
        <dbReference type="Rhea" id="RHEA-COMP:10163"/>
        <dbReference type="Rhea" id="RHEA-COMP:11092"/>
        <dbReference type="Rhea" id="RHEA-COMP:14737"/>
        <dbReference type="Rhea" id="RHEA-COMP:14739"/>
        <dbReference type="ChEBI" id="CHEBI:13193"/>
        <dbReference type="ChEBI" id="CHEBI:15378"/>
        <dbReference type="ChEBI" id="CHEBI:17319"/>
        <dbReference type="ChEBI" id="CHEBI:17499"/>
        <dbReference type="ChEBI" id="CHEBI:29917"/>
        <dbReference type="ChEBI" id="CHEBI:57844"/>
        <dbReference type="ChEBI" id="CHEBI:57856"/>
        <dbReference type="ChEBI" id="CHEBI:59789"/>
        <dbReference type="ChEBI" id="CHEBI:64428"/>
        <dbReference type="ChEBI" id="CHEBI:74418"/>
        <dbReference type="ChEBI" id="CHEBI:74420"/>
        <dbReference type="EC" id="2.8.4.5"/>
    </reaction>
</comment>
<dbReference type="NCBIfam" id="TIGR00089">
    <property type="entry name" value="MiaB/RimO family radical SAM methylthiotransferase"/>
    <property type="match status" value="1"/>
</dbReference>
<dbReference type="InterPro" id="IPR006467">
    <property type="entry name" value="MiaB-like_bact"/>
</dbReference>
<evidence type="ECO:0000256" key="2">
    <source>
        <dbReference type="ARBA" id="ARBA00002399"/>
    </source>
</evidence>
<evidence type="ECO:0000256" key="10">
    <source>
        <dbReference type="ARBA" id="ARBA00031213"/>
    </source>
</evidence>
<dbReference type="CDD" id="cd01335">
    <property type="entry name" value="Radical_SAM"/>
    <property type="match status" value="1"/>
</dbReference>
<keyword evidence="6" id="KW-0949">S-adenosyl-L-methionine</keyword>
<dbReference type="InterPro" id="IPR038135">
    <property type="entry name" value="Methylthiotransferase_N_sf"/>
</dbReference>
<evidence type="ECO:0000256" key="6">
    <source>
        <dbReference type="ARBA" id="ARBA00022691"/>
    </source>
</evidence>
<dbReference type="PANTHER" id="PTHR11918">
    <property type="entry name" value="RADICAL SAM PROTEINS"/>
    <property type="match status" value="1"/>
</dbReference>
<proteinExistence type="predicted"/>
<evidence type="ECO:0000313" key="16">
    <source>
        <dbReference type="Proteomes" id="UP000823604"/>
    </source>
</evidence>
<evidence type="ECO:0000256" key="4">
    <source>
        <dbReference type="ARBA" id="ARBA00022485"/>
    </source>
</evidence>
<dbReference type="SUPFAM" id="SSF102114">
    <property type="entry name" value="Radical SAM enzymes"/>
    <property type="match status" value="1"/>
</dbReference>
<evidence type="ECO:0000256" key="5">
    <source>
        <dbReference type="ARBA" id="ARBA00022679"/>
    </source>
</evidence>
<keyword evidence="9" id="KW-0411">Iron-sulfur</keyword>
<keyword evidence="8" id="KW-0408">Iron</keyword>
<comment type="function">
    <text evidence="2">Catalyzes the methylthiolation of N6-threonylcarbamoyladenosine (t(6)A), leading to the formation of 2-methylthio-N6-threonylcarbamoyladenosine (ms(2)t(6)A) at position 37 in tRNAs that read codons beginning with adenine.</text>
</comment>
<dbReference type="PROSITE" id="PS51449">
    <property type="entry name" value="MTTASE_N"/>
    <property type="match status" value="1"/>
</dbReference>
<dbReference type="InterPro" id="IPR020612">
    <property type="entry name" value="Methylthiotransferase_CS"/>
</dbReference>
<dbReference type="SFLD" id="SFLDG01082">
    <property type="entry name" value="B12-binding_domain_containing"/>
    <property type="match status" value="1"/>
</dbReference>
<dbReference type="Pfam" id="PF04055">
    <property type="entry name" value="Radical_SAM"/>
    <property type="match status" value="1"/>
</dbReference>
<gene>
    <name evidence="15" type="primary">mtaB</name>
    <name evidence="15" type="ORF">IAB81_07400</name>
</gene>
<feature type="domain" description="Radical SAM core" evidence="14">
    <location>
        <begin position="149"/>
        <end position="382"/>
    </location>
</feature>
<evidence type="ECO:0000256" key="9">
    <source>
        <dbReference type="ARBA" id="ARBA00023014"/>
    </source>
</evidence>
<dbReference type="InterPro" id="IPR007197">
    <property type="entry name" value="rSAM"/>
</dbReference>
<evidence type="ECO:0000259" key="13">
    <source>
        <dbReference type="PROSITE" id="PS51449"/>
    </source>
</evidence>
<comment type="cofactor">
    <cofactor evidence="1">
        <name>[4Fe-4S] cluster</name>
        <dbReference type="ChEBI" id="CHEBI:49883"/>
    </cofactor>
</comment>
<dbReference type="Gene3D" id="3.80.30.20">
    <property type="entry name" value="tm_1862 like domain"/>
    <property type="match status" value="1"/>
</dbReference>
<feature type="domain" description="TRAM" evidence="12">
    <location>
        <begin position="385"/>
        <end position="432"/>
    </location>
</feature>
<evidence type="ECO:0000256" key="11">
    <source>
        <dbReference type="ARBA" id="ARBA00051661"/>
    </source>
</evidence>
<evidence type="ECO:0000259" key="12">
    <source>
        <dbReference type="PROSITE" id="PS50926"/>
    </source>
</evidence>
<dbReference type="SMART" id="SM00729">
    <property type="entry name" value="Elp3"/>
    <property type="match status" value="1"/>
</dbReference>
<evidence type="ECO:0000259" key="14">
    <source>
        <dbReference type="PROSITE" id="PS51918"/>
    </source>
</evidence>
<dbReference type="GO" id="GO:0051539">
    <property type="term" value="F:4 iron, 4 sulfur cluster binding"/>
    <property type="evidence" value="ECO:0007669"/>
    <property type="project" value="UniProtKB-KW"/>
</dbReference>
<accession>A0A9D9IJU8</accession>
<name>A0A9D9IJU8_9BACT</name>
<keyword evidence="7" id="KW-0479">Metal-binding</keyword>
<dbReference type="AlphaFoldDB" id="A0A9D9IJU8"/>
<dbReference type="EC" id="2.8.4.5" evidence="3"/>
<dbReference type="InterPro" id="IPR058240">
    <property type="entry name" value="rSAM_sf"/>
</dbReference>
<dbReference type="InterPro" id="IPR005839">
    <property type="entry name" value="Methylthiotransferase"/>
</dbReference>
<dbReference type="SFLD" id="SFLDG01061">
    <property type="entry name" value="methylthiotransferase"/>
    <property type="match status" value="1"/>
</dbReference>